<keyword evidence="2" id="KW-1185">Reference proteome</keyword>
<evidence type="ECO:0000313" key="2">
    <source>
        <dbReference type="Proteomes" id="UP000556436"/>
    </source>
</evidence>
<name>A0A7W7PFL9_STRNE</name>
<evidence type="ECO:0000313" key="1">
    <source>
        <dbReference type="EMBL" id="MBB4887897.1"/>
    </source>
</evidence>
<organism evidence="1 2">
    <name type="scientific">Streptomyces netropsis</name>
    <name type="common">Streptoverticillium netropsis</name>
    <dbReference type="NCBI Taxonomy" id="55404"/>
    <lineage>
        <taxon>Bacteria</taxon>
        <taxon>Bacillati</taxon>
        <taxon>Actinomycetota</taxon>
        <taxon>Actinomycetes</taxon>
        <taxon>Kitasatosporales</taxon>
        <taxon>Streptomycetaceae</taxon>
        <taxon>Streptomyces</taxon>
    </lineage>
</organism>
<sequence length="30" mass="3205">MRGQTPGSRCHDAMVFAFTSPHEASGLIAE</sequence>
<comment type="caution">
    <text evidence="1">The sequence shown here is derived from an EMBL/GenBank/DDBJ whole genome shotgun (WGS) entry which is preliminary data.</text>
</comment>
<dbReference type="AlphaFoldDB" id="A0A7W7PFL9"/>
<protein>
    <submittedName>
        <fullName evidence="1">Uncharacterized protein</fullName>
    </submittedName>
</protein>
<dbReference type="Proteomes" id="UP000556436">
    <property type="component" value="Unassembled WGS sequence"/>
</dbReference>
<dbReference type="EMBL" id="JACHJG010000008">
    <property type="protein sequence ID" value="MBB4887897.1"/>
    <property type="molecule type" value="Genomic_DNA"/>
</dbReference>
<accession>A0A7W7PFL9</accession>
<gene>
    <name evidence="1" type="ORF">FHS38_003965</name>
</gene>
<proteinExistence type="predicted"/>
<reference evidence="1 2" key="1">
    <citation type="submission" date="2020-08" db="EMBL/GenBank/DDBJ databases">
        <title>Genomic Encyclopedia of Type Strains, Phase III (KMG-III): the genomes of soil and plant-associated and newly described type strains.</title>
        <authorList>
            <person name="Whitman W."/>
        </authorList>
    </citation>
    <scope>NUCLEOTIDE SEQUENCE [LARGE SCALE GENOMIC DNA]</scope>
    <source>
        <strain evidence="1 2">CECT 3265</strain>
    </source>
</reference>